<protein>
    <submittedName>
        <fullName evidence="1">Uncharacterized protein</fullName>
    </submittedName>
</protein>
<reference evidence="1 2" key="1">
    <citation type="journal article" date="2020" name="Antonie Van Leeuwenhoek">
        <title>Rhodopirellula heiligendammensis sp. nov., Rhodopirellula pilleata sp. nov., and Rhodopirellula solitaria sp. nov. isolated from natural or artificial marine surfaces in Northern Germany and California, USA, and emended description of the genus Rhodopirellula.</title>
        <authorList>
            <person name="Kallscheuer N."/>
            <person name="Wiegand S."/>
            <person name="Jogler M."/>
            <person name="Boedeker C."/>
            <person name="Peeters S.H."/>
            <person name="Rast P."/>
            <person name="Heuer A."/>
            <person name="Jetten M.S.M."/>
            <person name="Rohde M."/>
            <person name="Jogler C."/>
        </authorList>
    </citation>
    <scope>NUCLEOTIDE SEQUENCE [LARGE SCALE GENOMIC DNA]</scope>
    <source>
        <strain evidence="1 2">Poly21</strain>
    </source>
</reference>
<organism evidence="1 2">
    <name type="scientific">Allorhodopirellula heiligendammensis</name>
    <dbReference type="NCBI Taxonomy" id="2714739"/>
    <lineage>
        <taxon>Bacteria</taxon>
        <taxon>Pseudomonadati</taxon>
        <taxon>Planctomycetota</taxon>
        <taxon>Planctomycetia</taxon>
        <taxon>Pirellulales</taxon>
        <taxon>Pirellulaceae</taxon>
        <taxon>Allorhodopirellula</taxon>
    </lineage>
</organism>
<evidence type="ECO:0000313" key="2">
    <source>
        <dbReference type="Proteomes" id="UP000319908"/>
    </source>
</evidence>
<evidence type="ECO:0000313" key="1">
    <source>
        <dbReference type="EMBL" id="TWU10031.1"/>
    </source>
</evidence>
<keyword evidence="2" id="KW-1185">Reference proteome</keyword>
<sequence>MDWFIGIFRKIYYVIKSIDFWPLMEPFSNRRSQFSQTQLATMTMVSRRAGCHLPCGRAASSMNSVDMPRSCSNSRELIRLDS</sequence>
<proteinExistence type="predicted"/>
<comment type="caution">
    <text evidence="1">The sequence shown here is derived from an EMBL/GenBank/DDBJ whole genome shotgun (WGS) entry which is preliminary data.</text>
</comment>
<dbReference type="EMBL" id="SJPU01000005">
    <property type="protein sequence ID" value="TWU10031.1"/>
    <property type="molecule type" value="Genomic_DNA"/>
</dbReference>
<name>A0A5C6BEW0_9BACT</name>
<gene>
    <name evidence="1" type="ORF">Poly21_53640</name>
</gene>
<accession>A0A5C6BEW0</accession>
<dbReference type="Proteomes" id="UP000319908">
    <property type="component" value="Unassembled WGS sequence"/>
</dbReference>
<dbReference type="AlphaFoldDB" id="A0A5C6BEW0"/>